<dbReference type="InterPro" id="IPR045004">
    <property type="entry name" value="ECH_dom"/>
</dbReference>
<evidence type="ECO:0000313" key="4">
    <source>
        <dbReference type="EMBL" id="ESR53533.1"/>
    </source>
</evidence>
<sequence>MGRFPSLISNRGLRSSLNNGKNYYNDQPHSLVALLTKQYESWENNSGVDFVVIKGNGRSFCAGGDVVGAYRMLKEGRVEECKEFFRTLYSFVYLVATYSKPHVAIMDGITMGGGAGIAVHASYRLATEKTVFAMPEVLIGFHPDVGSSYYLSRLPGHLGEYLGLTGATLSGEEMLFCGLATHYSLSARLPLIEEQLGTLLTDDFSAVGTFLGKYSDPVHLNQNHIFHKFEILNKCFSHGTVEEIIHALESEAAKTKDEWCVSTLEKLKEAPPLSLKVSLKSIRQGRFQTLEQCLMREYRMTNQAIFGQVSNNFCEGVRARLVDKSFTPKWYPLRLEQVTEDMVNAYFERLSWDEPDLQLPSPNKLRGLSLSHVMSRV</sequence>
<dbReference type="EMBL" id="KI536661">
    <property type="protein sequence ID" value="ESR53533.1"/>
    <property type="molecule type" value="Genomic_DNA"/>
</dbReference>
<dbReference type="SUPFAM" id="SSF52096">
    <property type="entry name" value="ClpP/crotonase"/>
    <property type="match status" value="1"/>
</dbReference>
<dbReference type="InterPro" id="IPR029045">
    <property type="entry name" value="ClpP/crotonase-like_dom_sf"/>
</dbReference>
<name>V4T073_CITCL</name>
<gene>
    <name evidence="4" type="ORF">CICLE_v10023636mg</name>
</gene>
<dbReference type="GO" id="GO:0006574">
    <property type="term" value="P:L-valine catabolic process"/>
    <property type="evidence" value="ECO:0007669"/>
    <property type="project" value="UniProtKB-UniRule"/>
</dbReference>
<dbReference type="Proteomes" id="UP000030687">
    <property type="component" value="Unassembled WGS sequence"/>
</dbReference>
<evidence type="ECO:0000259" key="3">
    <source>
        <dbReference type="Pfam" id="PF16113"/>
    </source>
</evidence>
<dbReference type="GO" id="GO:0003860">
    <property type="term" value="F:3-hydroxyisobutyryl-CoA hydrolase activity"/>
    <property type="evidence" value="ECO:0007669"/>
    <property type="project" value="UniProtKB-UniRule"/>
</dbReference>
<dbReference type="PANTHER" id="PTHR43176:SF10">
    <property type="entry name" value="3-HYDROXYISOBUTYRYL-COA HYDROLASE"/>
    <property type="match status" value="1"/>
</dbReference>
<dbReference type="AlphaFoldDB" id="V4T073"/>
<keyword evidence="1 2" id="KW-0378">Hydrolase</keyword>
<dbReference type="Gramene" id="ESR53533">
    <property type="protein sequence ID" value="ESR53533"/>
    <property type="gene ID" value="CICLE_v10023636mg"/>
</dbReference>
<dbReference type="KEGG" id="cic:CICLE_v10023636mg"/>
<reference evidence="4 5" key="1">
    <citation type="submission" date="2013-10" db="EMBL/GenBank/DDBJ databases">
        <authorList>
            <consortium name="International Citrus Genome Consortium"/>
            <person name="Jenkins J."/>
            <person name="Schmutz J."/>
            <person name="Prochnik S."/>
            <person name="Rokhsar D."/>
            <person name="Gmitter F."/>
            <person name="Ollitrault P."/>
            <person name="Machado M."/>
            <person name="Talon M."/>
            <person name="Wincker P."/>
            <person name="Jaillon O."/>
            <person name="Morgante M."/>
        </authorList>
    </citation>
    <scope>NUCLEOTIDE SEQUENCE</scope>
    <source>
        <strain evidence="5">cv. Clemenules</strain>
    </source>
</reference>
<dbReference type="EC" id="3.1.2.4" evidence="2"/>
<dbReference type="Gene3D" id="3.90.226.10">
    <property type="entry name" value="2-enoyl-CoA Hydratase, Chain A, domain 1"/>
    <property type="match status" value="1"/>
</dbReference>
<protein>
    <recommendedName>
        <fullName evidence="2">3-hydroxyisobutyryl-CoA hydrolase</fullName>
        <shortName evidence="2">HIB-CoA hydrolase</shortName>
        <shortName evidence="2">HIBYL-CoA-H</shortName>
        <ecNumber evidence="2">3.1.2.4</ecNumber>
    </recommendedName>
    <alternativeName>
        <fullName evidence="2">3-hydroxyisobutyryl-coenzyme A hydrolase</fullName>
    </alternativeName>
</protein>
<comment type="pathway">
    <text evidence="2">Amino-acid degradation; L-valine degradation.</text>
</comment>
<dbReference type="CDD" id="cd06558">
    <property type="entry name" value="crotonase-like"/>
    <property type="match status" value="1"/>
</dbReference>
<dbReference type="PANTHER" id="PTHR43176">
    <property type="entry name" value="3-HYDROXYISOBUTYRYL-COA HYDROLASE-RELATED"/>
    <property type="match status" value="1"/>
</dbReference>
<dbReference type="InParanoid" id="V4T073"/>
<dbReference type="eggNOG" id="KOG1684">
    <property type="taxonomic scope" value="Eukaryota"/>
</dbReference>
<evidence type="ECO:0000256" key="2">
    <source>
        <dbReference type="RuleBase" id="RU369070"/>
    </source>
</evidence>
<organism evidence="4 5">
    <name type="scientific">Citrus clementina</name>
    <name type="common">Clementine</name>
    <name type="synonym">Citrus deliciosa x Citrus sinensis</name>
    <dbReference type="NCBI Taxonomy" id="85681"/>
    <lineage>
        <taxon>Eukaryota</taxon>
        <taxon>Viridiplantae</taxon>
        <taxon>Streptophyta</taxon>
        <taxon>Embryophyta</taxon>
        <taxon>Tracheophyta</taxon>
        <taxon>Spermatophyta</taxon>
        <taxon>Magnoliopsida</taxon>
        <taxon>eudicotyledons</taxon>
        <taxon>Gunneridae</taxon>
        <taxon>Pentapetalae</taxon>
        <taxon>rosids</taxon>
        <taxon>malvids</taxon>
        <taxon>Sapindales</taxon>
        <taxon>Rutaceae</taxon>
        <taxon>Aurantioideae</taxon>
        <taxon>Citrus</taxon>
    </lineage>
</organism>
<dbReference type="STRING" id="85681.V4T073"/>
<keyword evidence="5" id="KW-1185">Reference proteome</keyword>
<comment type="catalytic activity">
    <reaction evidence="2">
        <text>3-hydroxy-2-methylpropanoyl-CoA + H2O = 3-hydroxy-2-methylpropanoate + CoA + H(+)</text>
        <dbReference type="Rhea" id="RHEA:20888"/>
        <dbReference type="ChEBI" id="CHEBI:11805"/>
        <dbReference type="ChEBI" id="CHEBI:15377"/>
        <dbReference type="ChEBI" id="CHEBI:15378"/>
        <dbReference type="ChEBI" id="CHEBI:57287"/>
        <dbReference type="ChEBI" id="CHEBI:57340"/>
        <dbReference type="EC" id="3.1.2.4"/>
    </reaction>
</comment>
<dbReference type="Pfam" id="PF16113">
    <property type="entry name" value="ECH_2"/>
    <property type="match status" value="1"/>
</dbReference>
<evidence type="ECO:0000313" key="5">
    <source>
        <dbReference type="Proteomes" id="UP000030687"/>
    </source>
</evidence>
<dbReference type="FunFam" id="3.90.226.10:FF:000027">
    <property type="entry name" value="Probable 3-hydroxyisobutyryl-CoA hydrolase 2"/>
    <property type="match status" value="1"/>
</dbReference>
<feature type="domain" description="Enoyl-CoA hydratase/isomerase" evidence="3">
    <location>
        <begin position="29"/>
        <end position="347"/>
    </location>
</feature>
<evidence type="ECO:0000256" key="1">
    <source>
        <dbReference type="ARBA" id="ARBA00022801"/>
    </source>
</evidence>
<comment type="similarity">
    <text evidence="2">Belongs to the enoyl-CoA hydratase/isomerase family.</text>
</comment>
<accession>V4T073</accession>
<proteinExistence type="inferred from homology"/>
<dbReference type="InterPro" id="IPR032259">
    <property type="entry name" value="HIBYL-CoA-H"/>
</dbReference>
<dbReference type="NCBIfam" id="NF004127">
    <property type="entry name" value="PRK05617.1"/>
    <property type="match status" value="1"/>
</dbReference>
<comment type="function">
    <text evidence="2">Hydrolyzes 3-hydroxyisobutyryl-CoA (HIBYL-CoA), a saline catabolite. Has high activity toward isobutyryl-CoA. Could be an isobutyryl-CoA dehydrogenase that functions in valine catabolism.</text>
</comment>